<keyword evidence="1" id="KW-0732">Signal</keyword>
<comment type="caution">
    <text evidence="2">The sequence shown here is derived from an EMBL/GenBank/DDBJ whole genome shotgun (WGS) entry which is preliminary data.</text>
</comment>
<sequence length="78" mass="8276">MLSSLSSFSFSFFSASAAGAAPPAGAATATPPPPPIKAPPLAQPIITYTQQILLRFHIEQTKYIAKGSSQNLYKKKPK</sequence>
<evidence type="ECO:0000256" key="1">
    <source>
        <dbReference type="SAM" id="SignalP"/>
    </source>
</evidence>
<proteinExistence type="predicted"/>
<gene>
    <name evidence="2" type="ORF">CJ030_MR5G018715</name>
</gene>
<dbReference type="Proteomes" id="UP000516437">
    <property type="component" value="Chromosome 5"/>
</dbReference>
<accession>A0A6A1VJG5</accession>
<reference evidence="2 3" key="1">
    <citation type="journal article" date="2019" name="Plant Biotechnol. J.">
        <title>The red bayberry genome and genetic basis of sex determination.</title>
        <authorList>
            <person name="Jia H.M."/>
            <person name="Jia H.J."/>
            <person name="Cai Q.L."/>
            <person name="Wang Y."/>
            <person name="Zhao H.B."/>
            <person name="Yang W.F."/>
            <person name="Wang G.Y."/>
            <person name="Li Y.H."/>
            <person name="Zhan D.L."/>
            <person name="Shen Y.T."/>
            <person name="Niu Q.F."/>
            <person name="Chang L."/>
            <person name="Qiu J."/>
            <person name="Zhao L."/>
            <person name="Xie H.B."/>
            <person name="Fu W.Y."/>
            <person name="Jin J."/>
            <person name="Li X.W."/>
            <person name="Jiao Y."/>
            <person name="Zhou C.C."/>
            <person name="Tu T."/>
            <person name="Chai C.Y."/>
            <person name="Gao J.L."/>
            <person name="Fan L.J."/>
            <person name="van de Weg E."/>
            <person name="Wang J.Y."/>
            <person name="Gao Z.S."/>
        </authorList>
    </citation>
    <scope>NUCLEOTIDE SEQUENCE [LARGE SCALE GENOMIC DNA]</scope>
    <source>
        <tissue evidence="2">Leaves</tissue>
    </source>
</reference>
<feature type="chain" id="PRO_5025513553" description="Secreted protein" evidence="1">
    <location>
        <begin position="21"/>
        <end position="78"/>
    </location>
</feature>
<name>A0A6A1VJG5_9ROSI</name>
<dbReference type="AlphaFoldDB" id="A0A6A1VJG5"/>
<keyword evidence="3" id="KW-1185">Reference proteome</keyword>
<evidence type="ECO:0000313" key="3">
    <source>
        <dbReference type="Proteomes" id="UP000516437"/>
    </source>
</evidence>
<feature type="signal peptide" evidence="1">
    <location>
        <begin position="1"/>
        <end position="20"/>
    </location>
</feature>
<evidence type="ECO:0000313" key="2">
    <source>
        <dbReference type="EMBL" id="KAB1213052.1"/>
    </source>
</evidence>
<organism evidence="2 3">
    <name type="scientific">Morella rubra</name>
    <name type="common">Chinese bayberry</name>
    <dbReference type="NCBI Taxonomy" id="262757"/>
    <lineage>
        <taxon>Eukaryota</taxon>
        <taxon>Viridiplantae</taxon>
        <taxon>Streptophyta</taxon>
        <taxon>Embryophyta</taxon>
        <taxon>Tracheophyta</taxon>
        <taxon>Spermatophyta</taxon>
        <taxon>Magnoliopsida</taxon>
        <taxon>eudicotyledons</taxon>
        <taxon>Gunneridae</taxon>
        <taxon>Pentapetalae</taxon>
        <taxon>rosids</taxon>
        <taxon>fabids</taxon>
        <taxon>Fagales</taxon>
        <taxon>Myricaceae</taxon>
        <taxon>Morella</taxon>
    </lineage>
</organism>
<dbReference type="EMBL" id="RXIC02000023">
    <property type="protein sequence ID" value="KAB1213052.1"/>
    <property type="molecule type" value="Genomic_DNA"/>
</dbReference>
<evidence type="ECO:0008006" key="4">
    <source>
        <dbReference type="Google" id="ProtNLM"/>
    </source>
</evidence>
<protein>
    <recommendedName>
        <fullName evidence="4">Secreted protein</fullName>
    </recommendedName>
</protein>